<reference evidence="2 3" key="1">
    <citation type="submission" date="2020-08" db="EMBL/GenBank/DDBJ databases">
        <title>Genomic Encyclopedia of Type Strains, Phase IV (KMG-IV): sequencing the most valuable type-strain genomes for metagenomic binning, comparative biology and taxonomic classification.</title>
        <authorList>
            <person name="Goeker M."/>
        </authorList>
    </citation>
    <scope>NUCLEOTIDE SEQUENCE [LARGE SCALE GENOMIC DNA]</scope>
    <source>
        <strain evidence="2 3">DSM 14552</strain>
    </source>
</reference>
<dbReference type="AlphaFoldDB" id="A0A7W6A2M7"/>
<keyword evidence="1" id="KW-0233">DNA recombination</keyword>
<dbReference type="GO" id="GO:0003677">
    <property type="term" value="F:DNA binding"/>
    <property type="evidence" value="ECO:0007669"/>
    <property type="project" value="InterPro"/>
</dbReference>
<name>A0A7W6A2M7_9SPHN</name>
<dbReference type="Gene3D" id="1.10.443.10">
    <property type="entry name" value="Intergrase catalytic core"/>
    <property type="match status" value="1"/>
</dbReference>
<protein>
    <submittedName>
        <fullName evidence="2">Integrase</fullName>
    </submittedName>
</protein>
<dbReference type="RefSeq" id="WP_037485793.1">
    <property type="nucleotide sequence ID" value="NZ_JACICY010000036.1"/>
</dbReference>
<keyword evidence="3" id="KW-1185">Reference proteome</keyword>
<accession>A0A7W6A2M7</accession>
<dbReference type="Proteomes" id="UP000562395">
    <property type="component" value="Unassembled WGS sequence"/>
</dbReference>
<dbReference type="SUPFAM" id="SSF56349">
    <property type="entry name" value="DNA breaking-rejoining enzymes"/>
    <property type="match status" value="1"/>
</dbReference>
<evidence type="ECO:0000313" key="3">
    <source>
        <dbReference type="Proteomes" id="UP000562395"/>
    </source>
</evidence>
<dbReference type="EMBL" id="JACICY010000036">
    <property type="protein sequence ID" value="MBB3862942.1"/>
    <property type="molecule type" value="Genomic_DNA"/>
</dbReference>
<evidence type="ECO:0000313" key="2">
    <source>
        <dbReference type="EMBL" id="MBB3862942.1"/>
    </source>
</evidence>
<dbReference type="InterPro" id="IPR013762">
    <property type="entry name" value="Integrase-like_cat_sf"/>
</dbReference>
<dbReference type="GO" id="GO:0015074">
    <property type="term" value="P:DNA integration"/>
    <property type="evidence" value="ECO:0007669"/>
    <property type="project" value="InterPro"/>
</dbReference>
<proteinExistence type="predicted"/>
<gene>
    <name evidence="2" type="ORF">GGQ88_004245</name>
</gene>
<dbReference type="GO" id="GO:0006310">
    <property type="term" value="P:DNA recombination"/>
    <property type="evidence" value="ECO:0007669"/>
    <property type="project" value="UniProtKB-KW"/>
</dbReference>
<dbReference type="InterPro" id="IPR011010">
    <property type="entry name" value="DNA_brk_join_enz"/>
</dbReference>
<evidence type="ECO:0000256" key="1">
    <source>
        <dbReference type="ARBA" id="ARBA00023172"/>
    </source>
</evidence>
<organism evidence="2 3">
    <name type="scientific">Novosphingobium hassiacum</name>
    <dbReference type="NCBI Taxonomy" id="173676"/>
    <lineage>
        <taxon>Bacteria</taxon>
        <taxon>Pseudomonadati</taxon>
        <taxon>Pseudomonadota</taxon>
        <taxon>Alphaproteobacteria</taxon>
        <taxon>Sphingomonadales</taxon>
        <taxon>Sphingomonadaceae</taxon>
        <taxon>Novosphingobium</taxon>
    </lineage>
</organism>
<sequence>MTAIASQTTATDDRDALPVLISGALRPGFDRADLSCYGDPSWDLSPGVFRDNARRCHVTVHFGGIEDPAIADALRQFLHARLNTDLPGHRRKLEPAAVRGEANRALRFFNFVKAELGRFDLSPVDQPLVDRFARSLRTAGLRPVAAADLLRVIFDLHELRRHLPTARLSFEPWPERNTYSVAGARHIAGENRTPRIPEEIITPLLAWSLRYVTHFSGDILAARGELDRLEARRNRLLAQEAGLDPIIRRARQRRRLNAYIATLRRQGRGIPIWTNSHNGTTRTDQRTGEVTPPINYHLMHLHAGIDAQSEPAMHLGLTTGAPDLIAAAIDELGTEDGGMDTPISLDPTSSLPWRPRFDAKALALEEAMLQAAAYVVCAYLSGMRDSELQAMQRGCLQVVRAEDGAILRHRIRSIAYKGKLGRGEEAEWVTIAPVAEAVAVLEQLSARAGRARGTTTLWPVLALRVNTKTHVSSEIVRQLNRFRDHLNDRFGSDIAPVIPLGPAGVPWRITTRQFRRTIAWHIANRPFGTIAGMIQYKHASVAAFEGYAGSSRSGFRGEVEAQRALGQIDDILVYFDERQGGARLGGPAAYRVGAALDDAADLSPLPAMIADRARLRTMLASLARTLHVGPLADCFFDPATALCLNRITEPGPPAPMIAMCEPVRCPNACIAERHRPAWQRGADEARALLCEKRLPEPQRVTLQAEVARIEAVLAQIAPGAATPACGVAGEERGRF</sequence>
<comment type="caution">
    <text evidence="2">The sequence shown here is derived from an EMBL/GenBank/DDBJ whole genome shotgun (WGS) entry which is preliminary data.</text>
</comment>